<dbReference type="GO" id="GO:0005576">
    <property type="term" value="C:extracellular region"/>
    <property type="evidence" value="ECO:0007669"/>
    <property type="project" value="UniProtKB-SubCell"/>
</dbReference>
<dbReference type="PANTHER" id="PTHR30033">
    <property type="entry name" value="FLAGELLAR HOOK-ASSOCIATED PROTEIN 1"/>
    <property type="match status" value="1"/>
</dbReference>
<accession>A0A942ID62</accession>
<keyword evidence="9" id="KW-0282">Flagellum</keyword>
<keyword evidence="9" id="KW-0966">Cell projection</keyword>
<dbReference type="Pfam" id="PF06429">
    <property type="entry name" value="Flg_bbr_C"/>
    <property type="match status" value="1"/>
</dbReference>
<comment type="similarity">
    <text evidence="3">Belongs to the flagella basal body rod proteins family.</text>
</comment>
<keyword evidence="5" id="KW-0964">Secreted</keyword>
<dbReference type="RefSeq" id="WP_212657474.1">
    <property type="nucleotide sequence ID" value="NZ_JAGXTP010000001.1"/>
</dbReference>
<dbReference type="GO" id="GO:0044780">
    <property type="term" value="P:bacterial-type flagellum assembly"/>
    <property type="evidence" value="ECO:0007669"/>
    <property type="project" value="InterPro"/>
</dbReference>
<dbReference type="Proteomes" id="UP000678281">
    <property type="component" value="Unassembled WGS sequence"/>
</dbReference>
<dbReference type="InterPro" id="IPR002371">
    <property type="entry name" value="FlgK"/>
</dbReference>
<evidence type="ECO:0000259" key="7">
    <source>
        <dbReference type="Pfam" id="PF06429"/>
    </source>
</evidence>
<comment type="caution">
    <text evidence="9">The sequence shown here is derived from an EMBL/GenBank/DDBJ whole genome shotgun (WGS) entry which is preliminary data.</text>
</comment>
<dbReference type="EMBL" id="JAGXTP010000001">
    <property type="protein sequence ID" value="MBS3847885.1"/>
    <property type="molecule type" value="Genomic_DNA"/>
</dbReference>
<keyword evidence="6" id="KW-0975">Bacterial flagellum</keyword>
<evidence type="ECO:0000313" key="9">
    <source>
        <dbReference type="EMBL" id="MBS3847885.1"/>
    </source>
</evidence>
<proteinExistence type="inferred from homology"/>
<evidence type="ECO:0000256" key="3">
    <source>
        <dbReference type="ARBA" id="ARBA00009677"/>
    </source>
</evidence>
<dbReference type="SUPFAM" id="SSF64518">
    <property type="entry name" value="Phase 1 flagellin"/>
    <property type="match status" value="1"/>
</dbReference>
<keyword evidence="9" id="KW-0969">Cilium</keyword>
<dbReference type="NCBIfam" id="TIGR02492">
    <property type="entry name" value="flgK_ends"/>
    <property type="match status" value="1"/>
</dbReference>
<dbReference type="Pfam" id="PF22638">
    <property type="entry name" value="FlgK_D1"/>
    <property type="match status" value="1"/>
</dbReference>
<feature type="domain" description="Flagellar basal-body/hook protein C-terminal" evidence="7">
    <location>
        <begin position="574"/>
        <end position="609"/>
    </location>
</feature>
<name>A0A942ID62_9HYPH</name>
<evidence type="ECO:0000256" key="4">
    <source>
        <dbReference type="ARBA" id="ARBA00016244"/>
    </source>
</evidence>
<dbReference type="GO" id="GO:0005198">
    <property type="term" value="F:structural molecule activity"/>
    <property type="evidence" value="ECO:0007669"/>
    <property type="project" value="InterPro"/>
</dbReference>
<reference evidence="9" key="1">
    <citation type="submission" date="2021-04" db="EMBL/GenBank/DDBJ databases">
        <title>Devosia litorisediminis sp. nov., isolated from a sand dune.</title>
        <authorList>
            <person name="Park S."/>
            <person name="Yoon J.-H."/>
        </authorList>
    </citation>
    <scope>NUCLEOTIDE SEQUENCE</scope>
    <source>
        <strain evidence="9">BSSL-BM10</strain>
    </source>
</reference>
<dbReference type="PANTHER" id="PTHR30033:SF1">
    <property type="entry name" value="FLAGELLAR HOOK-ASSOCIATED PROTEIN 1"/>
    <property type="match status" value="1"/>
</dbReference>
<evidence type="ECO:0000256" key="5">
    <source>
        <dbReference type="ARBA" id="ARBA00022525"/>
    </source>
</evidence>
<comment type="subcellular location">
    <subcellularLocation>
        <location evidence="1">Bacterial flagellum</location>
    </subcellularLocation>
    <subcellularLocation>
        <location evidence="2">Secreted</location>
    </subcellularLocation>
</comment>
<evidence type="ECO:0000256" key="2">
    <source>
        <dbReference type="ARBA" id="ARBA00004613"/>
    </source>
</evidence>
<evidence type="ECO:0000256" key="1">
    <source>
        <dbReference type="ARBA" id="ARBA00004365"/>
    </source>
</evidence>
<keyword evidence="10" id="KW-1185">Reference proteome</keyword>
<evidence type="ECO:0000313" key="10">
    <source>
        <dbReference type="Proteomes" id="UP000678281"/>
    </source>
</evidence>
<feature type="domain" description="Flagellar hook-associated protein FlgK helical" evidence="8">
    <location>
        <begin position="89"/>
        <end position="330"/>
    </location>
</feature>
<evidence type="ECO:0000256" key="6">
    <source>
        <dbReference type="ARBA" id="ARBA00023143"/>
    </source>
</evidence>
<gene>
    <name evidence="9" type="primary">flgK</name>
    <name evidence="9" type="ORF">KD146_04155</name>
</gene>
<dbReference type="GO" id="GO:0009424">
    <property type="term" value="C:bacterial-type flagellum hook"/>
    <property type="evidence" value="ECO:0007669"/>
    <property type="project" value="InterPro"/>
</dbReference>
<organism evidence="9 10">
    <name type="scientific">Devosia litorisediminis</name>
    <dbReference type="NCBI Taxonomy" id="2829817"/>
    <lineage>
        <taxon>Bacteria</taxon>
        <taxon>Pseudomonadati</taxon>
        <taxon>Pseudomonadota</taxon>
        <taxon>Alphaproteobacteria</taxon>
        <taxon>Hyphomicrobiales</taxon>
        <taxon>Devosiaceae</taxon>
        <taxon>Devosia</taxon>
    </lineage>
</organism>
<evidence type="ECO:0000259" key="8">
    <source>
        <dbReference type="Pfam" id="PF22638"/>
    </source>
</evidence>
<dbReference type="InterPro" id="IPR053927">
    <property type="entry name" value="FlgK_helical"/>
</dbReference>
<sequence>MGLTTSLTNAVSGLRVNQDSLGLVSRNIANSGTPGYHKQSLNVVDYNTQTSSYARSVGANRAFNASLQTYYNRQVSDTANSSIQASYLDRLQGFLGKPGTAGSLDTLFSDLQNSLQSVATSPDDYTTRSNAVASAQNMAETLNRLSNTIQGMRQETEGQIASNVHNMNGMLNSLAEVNNRMLDLGMTDSARSALLDQRDRLVGSVAELIDVRADYRGDGTVALMTRSGVGLLDNGVSTFSFESAGSLSANSVFDPNSSENKVGKLSLTTPSGLTIDLVTQGVLQGGELGGLVTLRDKTLVEAQEQLDEIASGLAQAFSTVKNPGVAATDGVANGFDIDLTTLKPGNDVLFTYSENGVNKQVRVVNSTDPVDYMDASGQRVIGIDLSGNSTAAAAALNAKFSGLAISSTGAGNLRILDDGAIGATDVKTAVARSTSTGLQGAGLAFNLFVDQGNTAFTNNLDSDPPQKQGFAARISVNTAIVANNKLMVQHEVGGTLGDADRANYIIDQLASMSFTSGGNPAANADKFQLTGNLGNLIGQVLGFQGGNINAALTKYDDRQLTLDTISDQMQTEYGVNLDEEMARLMELQNAYAANARVVSVVKELLDALLGAV</sequence>
<dbReference type="InterPro" id="IPR010930">
    <property type="entry name" value="Flg_bb/hook_C_dom"/>
</dbReference>
<protein>
    <recommendedName>
        <fullName evidence="4">Flagellar hook-associated protein 1</fullName>
    </recommendedName>
</protein>
<dbReference type="AlphaFoldDB" id="A0A942ID62"/>